<dbReference type="AlphaFoldDB" id="A0A6B0T5P6"/>
<dbReference type="Gene3D" id="3.40.190.10">
    <property type="entry name" value="Periplasmic binding protein-like II"/>
    <property type="match status" value="1"/>
</dbReference>
<evidence type="ECO:0000313" key="4">
    <source>
        <dbReference type="Proteomes" id="UP000437065"/>
    </source>
</evidence>
<dbReference type="InterPro" id="IPR039424">
    <property type="entry name" value="SBP_5"/>
</dbReference>
<comment type="caution">
    <text evidence="3">The sequence shown here is derived from an EMBL/GenBank/DDBJ whole genome shotgun (WGS) entry which is preliminary data.</text>
</comment>
<proteinExistence type="predicted"/>
<feature type="compositionally biased region" description="Acidic residues" evidence="1">
    <location>
        <begin position="345"/>
        <end position="371"/>
    </location>
</feature>
<sequence>MGHRPSSGPPRRRALATIASGAAVAASGCVGRIRTMSGWESRSQVTLTIKAAPADEDPYALRVGRRIAEWLRTAGIDAQVSPVSEQELFRQVLLNREFDLFVAQTPARFEQPDSLYSLLHSRFVETPGWQNPFGYSDLDANDHLETQRRTTGREREDALERLQYVIARTQPFTVVAFPDDIRAARADRFDGWRSADLRSPTGYLSLERTTGRGGEGSPRTTATESDSEVDDSSASTLRLAVTDRRGTSNLNPLAVEFRRSGVLTGLLYDSLGYVADDGTTEPWLAASWSFDGDEPPVARVELRSGATWHDGEPLTADDVAFTYDLLADTSIGPVDGDGSDGGAGGDEDSDGDGGSDADADDGEGIPDDEEVPSPRFQGRISLVDEVRAVDDRRIEIRFVECPPDIAVRALTVPVLPEHVWSDRTTPASLAGIEIGSVTDALVTNNIPPVGSGPLRFVRNSPRESLTLERFDDHFLVDADRATLPEGVDGPPAFDRLSVRVVGSGVSAVGVVTDGDADVTGTAVGADTVPRIGRSDGTDLIVDGRTPPYVVGYNALSAPLSNPQFRHTLARLIDRTALLDDVFDGYARPAVTPLANTEWVPDELRWDGADPVTPFLGRDGEVDAEHAMEAFKTAGYSYDEGRLVRTD</sequence>
<keyword evidence="4" id="KW-1185">Reference proteome</keyword>
<dbReference type="Proteomes" id="UP000437065">
    <property type="component" value="Unassembled WGS sequence"/>
</dbReference>
<dbReference type="InterPro" id="IPR000914">
    <property type="entry name" value="SBP_5_dom"/>
</dbReference>
<dbReference type="Gene3D" id="3.10.105.10">
    <property type="entry name" value="Dipeptide-binding Protein, Domain 3"/>
    <property type="match status" value="2"/>
</dbReference>
<dbReference type="PANTHER" id="PTHR30290">
    <property type="entry name" value="PERIPLASMIC BINDING COMPONENT OF ABC TRANSPORTER"/>
    <property type="match status" value="1"/>
</dbReference>
<organism evidence="3 4">
    <name type="scientific">Halobaculum saliterrae</name>
    <dbReference type="NCBI Taxonomy" id="2073113"/>
    <lineage>
        <taxon>Archaea</taxon>
        <taxon>Methanobacteriati</taxon>
        <taxon>Methanobacteriota</taxon>
        <taxon>Stenosarchaea group</taxon>
        <taxon>Halobacteria</taxon>
        <taxon>Halobacteriales</taxon>
        <taxon>Haloferacaceae</taxon>
        <taxon>Halobaculum</taxon>
    </lineage>
</organism>
<dbReference type="CDD" id="cd00995">
    <property type="entry name" value="PBP2_NikA_DppA_OppA_like"/>
    <property type="match status" value="1"/>
</dbReference>
<dbReference type="Pfam" id="PF00496">
    <property type="entry name" value="SBP_bac_5"/>
    <property type="match status" value="1"/>
</dbReference>
<accession>A0A6B0T5P6</accession>
<name>A0A6B0T5P6_9EURY</name>
<dbReference type="GO" id="GO:1904680">
    <property type="term" value="F:peptide transmembrane transporter activity"/>
    <property type="evidence" value="ECO:0007669"/>
    <property type="project" value="TreeGrafter"/>
</dbReference>
<evidence type="ECO:0000256" key="1">
    <source>
        <dbReference type="SAM" id="MobiDB-lite"/>
    </source>
</evidence>
<dbReference type="OrthoDB" id="233597at2157"/>
<protein>
    <submittedName>
        <fullName evidence="3">ABC transporter substrate-binding protein</fullName>
    </submittedName>
</protein>
<dbReference type="PROSITE" id="PS51257">
    <property type="entry name" value="PROKAR_LIPOPROTEIN"/>
    <property type="match status" value="1"/>
</dbReference>
<feature type="domain" description="Solute-binding protein family 5" evidence="2">
    <location>
        <begin position="280"/>
        <end position="641"/>
    </location>
</feature>
<dbReference type="GO" id="GO:0015833">
    <property type="term" value="P:peptide transport"/>
    <property type="evidence" value="ECO:0007669"/>
    <property type="project" value="TreeGrafter"/>
</dbReference>
<feature type="region of interest" description="Disordered" evidence="1">
    <location>
        <begin position="203"/>
        <end position="236"/>
    </location>
</feature>
<feature type="region of interest" description="Disordered" evidence="1">
    <location>
        <begin position="331"/>
        <end position="378"/>
    </location>
</feature>
<dbReference type="SUPFAM" id="SSF53850">
    <property type="entry name" value="Periplasmic binding protein-like II"/>
    <property type="match status" value="2"/>
</dbReference>
<evidence type="ECO:0000259" key="2">
    <source>
        <dbReference type="Pfam" id="PF00496"/>
    </source>
</evidence>
<dbReference type="RefSeq" id="WP_159666943.1">
    <property type="nucleotide sequence ID" value="NZ_WUUS01000006.1"/>
</dbReference>
<dbReference type="EMBL" id="WUUS01000006">
    <property type="protein sequence ID" value="MXR41819.1"/>
    <property type="molecule type" value="Genomic_DNA"/>
</dbReference>
<gene>
    <name evidence="3" type="ORF">GRX01_10785</name>
</gene>
<reference evidence="3 4" key="1">
    <citation type="submission" date="2019-12" db="EMBL/GenBank/DDBJ databases">
        <title>Isolation and characterization of three novel carbon monoxide-oxidizing members of Halobacteria from salione crusts and soils.</title>
        <authorList>
            <person name="Myers M.R."/>
            <person name="King G.M."/>
        </authorList>
    </citation>
    <scope>NUCLEOTIDE SEQUENCE [LARGE SCALE GENOMIC DNA]</scope>
    <source>
        <strain evidence="3 4">WSA2</strain>
    </source>
</reference>
<evidence type="ECO:0000313" key="3">
    <source>
        <dbReference type="EMBL" id="MXR41819.1"/>
    </source>
</evidence>